<evidence type="ECO:0000313" key="1">
    <source>
        <dbReference type="EMBL" id="SNS84241.1"/>
    </source>
</evidence>
<accession>A0A239HSQ4</accession>
<keyword evidence="2" id="KW-1185">Reference proteome</keyword>
<dbReference type="Proteomes" id="UP000198393">
    <property type="component" value="Unassembled WGS sequence"/>
</dbReference>
<name>A0A239HSQ4_EKHLU</name>
<reference evidence="1 2" key="1">
    <citation type="submission" date="2017-06" db="EMBL/GenBank/DDBJ databases">
        <authorList>
            <person name="Kim H.J."/>
            <person name="Triplett B.A."/>
        </authorList>
    </citation>
    <scope>NUCLEOTIDE SEQUENCE [LARGE SCALE GENOMIC DNA]</scope>
    <source>
        <strain evidence="1 2">DSM 19307</strain>
    </source>
</reference>
<proteinExistence type="predicted"/>
<protein>
    <submittedName>
        <fullName evidence="1">Uncharacterized protein</fullName>
    </submittedName>
</protein>
<evidence type="ECO:0000313" key="2">
    <source>
        <dbReference type="Proteomes" id="UP000198393"/>
    </source>
</evidence>
<sequence>MRVRTEAGRGGLIHPRYNEDESEACELAVVILVPQLKILRCSVSDQVLIEVLWA</sequence>
<gene>
    <name evidence="1" type="ORF">SAMN05421640_1476</name>
</gene>
<dbReference type="AlphaFoldDB" id="A0A239HSQ4"/>
<dbReference type="EMBL" id="FZPD01000002">
    <property type="protein sequence ID" value="SNS84241.1"/>
    <property type="molecule type" value="Genomic_DNA"/>
</dbReference>
<organism evidence="1 2">
    <name type="scientific">Ekhidna lutea</name>
    <dbReference type="NCBI Taxonomy" id="447679"/>
    <lineage>
        <taxon>Bacteria</taxon>
        <taxon>Pseudomonadati</taxon>
        <taxon>Bacteroidota</taxon>
        <taxon>Cytophagia</taxon>
        <taxon>Cytophagales</taxon>
        <taxon>Reichenbachiellaceae</taxon>
        <taxon>Ekhidna</taxon>
    </lineage>
</organism>